<dbReference type="InterPro" id="IPR029062">
    <property type="entry name" value="Class_I_gatase-like"/>
</dbReference>
<evidence type="ECO:0000259" key="2">
    <source>
        <dbReference type="Pfam" id="PF10633"/>
    </source>
</evidence>
<dbReference type="InterPro" id="IPR018905">
    <property type="entry name" value="A-galactase_NEW3"/>
</dbReference>
<dbReference type="InterPro" id="IPR003737">
    <property type="entry name" value="GlcNAc_PI_deacetylase-related"/>
</dbReference>
<name>A0ABY9T2X8_BREBE</name>
<gene>
    <name evidence="3" type="ORF">RGB73_23245</name>
</gene>
<dbReference type="Proteomes" id="UP001256827">
    <property type="component" value="Chromosome"/>
</dbReference>
<evidence type="ECO:0000313" key="3">
    <source>
        <dbReference type="EMBL" id="WNC13581.1"/>
    </source>
</evidence>
<proteinExistence type="predicted"/>
<organism evidence="3 4">
    <name type="scientific">Brevibacillus brevis</name>
    <name type="common">Bacillus brevis</name>
    <dbReference type="NCBI Taxonomy" id="1393"/>
    <lineage>
        <taxon>Bacteria</taxon>
        <taxon>Bacillati</taxon>
        <taxon>Bacillota</taxon>
        <taxon>Bacilli</taxon>
        <taxon>Bacillales</taxon>
        <taxon>Paenibacillaceae</taxon>
        <taxon>Brevibacillus</taxon>
    </lineage>
</organism>
<evidence type="ECO:0000256" key="1">
    <source>
        <dbReference type="SAM" id="MobiDB-lite"/>
    </source>
</evidence>
<sequence>MGSSDAISRQEGGGQTKVPVPPIPVSTRTLHGEHGLIDLWTAIKPLATIASAMNTGAHPDDEHSAMLAYLALGRGVYTSSIIATRGEGGQNEIGCEQGSALGIIRTRELEEASIMSNVTLGILSEELDDPIHDFGFSKCAQETFRKWGEEIVYERLIRKIRELRPDVVVAAFENEPTTHGHHRAITLLTQRAFHDAANPEIFPQHADRGLLPWQIKKLYVPVMDNEDYHVAVPVGEYDQTYGASYVQLGERSRFMHKSQGMGVHYDEGPTYNYYRLDATVVPAQEKERDFFSGLPYSFADLAEQVAAKGGAEVAEALHRLQDAADDVISAYPRFAEVARRVHRMKALLQSAQQEVAIASLDRETKADLLYRLGIKDAQLNRASAEALSLVVKIKPETGEWVGGQTTTVTVTAYNGGAIEVEHVQLRLRVPRGWIAKPLTPTAFPRVSYNQTVCTVYEVSVPADAELYHPYMPPVLEVEVQYFAFDTASTIRVEPEARVAVLPPYALTLTPADVVLNTLHTNETIPVRLTVKQYRSGTSTAKVSLTVPDGWKVQPDVVELPFSFRGETKTVAFTVQTTAKVQNGKYQIRASVVGGEGAAEWGRDVQVIEYPHIGRTYLIRSAELNVQAFDLAIPEKQRVGYVSSGFDKIDQYLRSVGVNCVNIDASEIQSGDLSRYDTIVLGIRAYAFRRELIDSNLRLLQYVENGGNLVVQYHKPEDKWKPHLAPYPIFIGESLIDWRVTNEQSPVRVLAPEHPIFHEPNRITAADWDGWVQERSIYNPSRWGSEYTELIATSDPGEPEFRGIFLTARYGKGTYTYSSLAWFREIPHLVPGAFRLFVNMISQK</sequence>
<feature type="domain" description="Alpha-galactosidase NEW3" evidence="2">
    <location>
        <begin position="403"/>
        <end position="465"/>
    </location>
</feature>
<feature type="domain" description="Alpha-galactosidase NEW3" evidence="2">
    <location>
        <begin position="537"/>
        <end position="591"/>
    </location>
</feature>
<dbReference type="SUPFAM" id="SSF52317">
    <property type="entry name" value="Class I glutamine amidotransferase-like"/>
    <property type="match status" value="1"/>
</dbReference>
<evidence type="ECO:0000313" key="4">
    <source>
        <dbReference type="Proteomes" id="UP001256827"/>
    </source>
</evidence>
<dbReference type="SUPFAM" id="SSF102588">
    <property type="entry name" value="LmbE-like"/>
    <property type="match status" value="1"/>
</dbReference>
<feature type="region of interest" description="Disordered" evidence="1">
    <location>
        <begin position="1"/>
        <end position="24"/>
    </location>
</feature>
<dbReference type="Gene3D" id="3.40.50.10320">
    <property type="entry name" value="LmbE-like"/>
    <property type="match status" value="1"/>
</dbReference>
<dbReference type="Pfam" id="PF10633">
    <property type="entry name" value="NPCBM_assoc"/>
    <property type="match status" value="2"/>
</dbReference>
<keyword evidence="4" id="KW-1185">Reference proteome</keyword>
<dbReference type="Gene3D" id="3.40.50.880">
    <property type="match status" value="1"/>
</dbReference>
<dbReference type="Pfam" id="PF02585">
    <property type="entry name" value="PIG-L"/>
    <property type="match status" value="1"/>
</dbReference>
<dbReference type="InterPro" id="IPR024078">
    <property type="entry name" value="LmbE-like_dom_sf"/>
</dbReference>
<accession>A0ABY9T2X8</accession>
<dbReference type="EMBL" id="CP134050">
    <property type="protein sequence ID" value="WNC13581.1"/>
    <property type="molecule type" value="Genomic_DNA"/>
</dbReference>
<reference evidence="3 4" key="1">
    <citation type="submission" date="2023-09" db="EMBL/GenBank/DDBJ databases">
        <title>Complete Genome and Methylome dissection of Bacillus brevis NEB573 original source of BbsI restriction endonuclease.</title>
        <authorList>
            <person name="Fomenkov A."/>
            <person name="Roberts R.D."/>
        </authorList>
    </citation>
    <scope>NUCLEOTIDE SEQUENCE [LARGE SCALE GENOMIC DNA]</scope>
    <source>
        <strain evidence="3 4">NEB573</strain>
    </source>
</reference>
<protein>
    <submittedName>
        <fullName evidence="3">PIG-L family deacetylase</fullName>
    </submittedName>
</protein>